<dbReference type="PIRSF" id="PIRSF006171">
    <property type="entry name" value="RR_citrat_malat"/>
    <property type="match status" value="1"/>
</dbReference>
<keyword evidence="4 9" id="KW-0902">Two-component regulatory system</keyword>
<dbReference type="PANTHER" id="PTHR45526:SF1">
    <property type="entry name" value="TRANSCRIPTIONAL REGULATORY PROTEIN DCUR-RELATED"/>
    <property type="match status" value="1"/>
</dbReference>
<sequence>MNTRVLVVEDDPILAEAHGEYVRRLAGFTLVGTVHHGAESVEIVSRGGVDLILLDFFLPDIDGLAVCRRLRARGCTTDVIAVTSERSLSAVQEAITLGVVQYLVKPFTFATFADRLGRYAEYRRMITDPAGVAAQGDVDRAFASLRTPIRHHLPKGLSEETLAALIGELREHDTAVTATEIADATGTSRVTARRYLEYLTAQRMVERALRYGSKGRPEHEYRWNRR</sequence>
<comment type="subcellular location">
    <subcellularLocation>
        <location evidence="1 9">Cytoplasm</location>
    </subcellularLocation>
</comment>
<evidence type="ECO:0000259" key="11">
    <source>
        <dbReference type="PROSITE" id="PS50110"/>
    </source>
</evidence>
<evidence type="ECO:0000256" key="6">
    <source>
        <dbReference type="ARBA" id="ARBA00023125"/>
    </source>
</evidence>
<keyword evidence="3 10" id="KW-0597">Phosphoprotein</keyword>
<keyword evidence="2 9" id="KW-0963">Cytoplasm</keyword>
<dbReference type="InterPro" id="IPR005471">
    <property type="entry name" value="Tscrpt_reg_IclR_N"/>
</dbReference>
<feature type="modified residue" description="4-aspartylphosphate" evidence="10">
    <location>
        <position position="55"/>
    </location>
</feature>
<proteinExistence type="predicted"/>
<feature type="domain" description="Response regulatory" evidence="11">
    <location>
        <begin position="4"/>
        <end position="120"/>
    </location>
</feature>
<keyword evidence="7 9" id="KW-0010">Activator</keyword>
<dbReference type="RefSeq" id="WP_203897286.1">
    <property type="nucleotide sequence ID" value="NZ_BOPF01000002.1"/>
</dbReference>
<dbReference type="InterPro" id="IPR051271">
    <property type="entry name" value="2C-system_Tx_regulators"/>
</dbReference>
<dbReference type="GO" id="GO:0000156">
    <property type="term" value="F:phosphorelay response regulator activity"/>
    <property type="evidence" value="ECO:0007669"/>
    <property type="project" value="TreeGrafter"/>
</dbReference>
<evidence type="ECO:0000256" key="2">
    <source>
        <dbReference type="ARBA" id="ARBA00022490"/>
    </source>
</evidence>
<evidence type="ECO:0000256" key="8">
    <source>
        <dbReference type="ARBA" id="ARBA00023163"/>
    </source>
</evidence>
<dbReference type="GO" id="GO:0003700">
    <property type="term" value="F:DNA-binding transcription factor activity"/>
    <property type="evidence" value="ECO:0007669"/>
    <property type="project" value="InterPro"/>
</dbReference>
<evidence type="ECO:0000256" key="4">
    <source>
        <dbReference type="ARBA" id="ARBA00023012"/>
    </source>
</evidence>
<organism evidence="12 13">
    <name type="scientific">Virgisporangium aliadipatigenens</name>
    <dbReference type="NCBI Taxonomy" id="741659"/>
    <lineage>
        <taxon>Bacteria</taxon>
        <taxon>Bacillati</taxon>
        <taxon>Actinomycetota</taxon>
        <taxon>Actinomycetes</taxon>
        <taxon>Micromonosporales</taxon>
        <taxon>Micromonosporaceae</taxon>
        <taxon>Virgisporangium</taxon>
    </lineage>
</organism>
<evidence type="ECO:0000313" key="13">
    <source>
        <dbReference type="Proteomes" id="UP000619260"/>
    </source>
</evidence>
<keyword evidence="13" id="KW-1185">Reference proteome</keyword>
<dbReference type="Gene3D" id="1.10.10.10">
    <property type="entry name" value="Winged helix-like DNA-binding domain superfamily/Winged helix DNA-binding domain"/>
    <property type="match status" value="1"/>
</dbReference>
<dbReference type="Gene3D" id="3.40.50.2300">
    <property type="match status" value="1"/>
</dbReference>
<evidence type="ECO:0000256" key="3">
    <source>
        <dbReference type="ARBA" id="ARBA00022553"/>
    </source>
</evidence>
<dbReference type="InterPro" id="IPR001789">
    <property type="entry name" value="Sig_transdc_resp-reg_receiver"/>
</dbReference>
<dbReference type="PROSITE" id="PS50110">
    <property type="entry name" value="RESPONSE_REGULATORY"/>
    <property type="match status" value="1"/>
</dbReference>
<reference evidence="12" key="1">
    <citation type="submission" date="2021-01" db="EMBL/GenBank/DDBJ databases">
        <title>Whole genome shotgun sequence of Virgisporangium aliadipatigenens NBRC 105644.</title>
        <authorList>
            <person name="Komaki H."/>
            <person name="Tamura T."/>
        </authorList>
    </citation>
    <scope>NUCLEOTIDE SEQUENCE</scope>
    <source>
        <strain evidence="12">NBRC 105644</strain>
    </source>
</reference>
<accession>A0A8J3YGQ0</accession>
<evidence type="ECO:0000256" key="10">
    <source>
        <dbReference type="PROSITE-ProRule" id="PRU00169"/>
    </source>
</evidence>
<name>A0A8J3YGQ0_9ACTN</name>
<dbReference type="SUPFAM" id="SSF52172">
    <property type="entry name" value="CheY-like"/>
    <property type="match status" value="1"/>
</dbReference>
<dbReference type="GO" id="GO:0005737">
    <property type="term" value="C:cytoplasm"/>
    <property type="evidence" value="ECO:0007669"/>
    <property type="project" value="UniProtKB-SubCell"/>
</dbReference>
<dbReference type="Proteomes" id="UP000619260">
    <property type="component" value="Unassembled WGS sequence"/>
</dbReference>
<keyword evidence="6 9" id="KW-0238">DNA-binding</keyword>
<dbReference type="Pfam" id="PF09339">
    <property type="entry name" value="HTH_IclR"/>
    <property type="match status" value="1"/>
</dbReference>
<evidence type="ECO:0000256" key="5">
    <source>
        <dbReference type="ARBA" id="ARBA00023015"/>
    </source>
</evidence>
<dbReference type="AlphaFoldDB" id="A0A8J3YGQ0"/>
<dbReference type="InterPro" id="IPR011006">
    <property type="entry name" value="CheY-like_superfamily"/>
</dbReference>
<keyword evidence="8 9" id="KW-0804">Transcription</keyword>
<keyword evidence="5 9" id="KW-0805">Transcription regulation</keyword>
<dbReference type="EMBL" id="BOPF01000002">
    <property type="protein sequence ID" value="GIJ43730.1"/>
    <property type="molecule type" value="Genomic_DNA"/>
</dbReference>
<dbReference type="InterPro" id="IPR036388">
    <property type="entry name" value="WH-like_DNA-bd_sf"/>
</dbReference>
<evidence type="ECO:0000256" key="9">
    <source>
        <dbReference type="PIRNR" id="PIRNR006171"/>
    </source>
</evidence>
<dbReference type="PANTHER" id="PTHR45526">
    <property type="entry name" value="TRANSCRIPTIONAL REGULATORY PROTEIN DPIA"/>
    <property type="match status" value="1"/>
</dbReference>
<evidence type="ECO:0000313" key="12">
    <source>
        <dbReference type="EMBL" id="GIJ43730.1"/>
    </source>
</evidence>
<evidence type="ECO:0000256" key="7">
    <source>
        <dbReference type="ARBA" id="ARBA00023159"/>
    </source>
</evidence>
<dbReference type="SUPFAM" id="SSF46785">
    <property type="entry name" value="Winged helix' DNA-binding domain"/>
    <property type="match status" value="1"/>
</dbReference>
<protein>
    <recommendedName>
        <fullName evidence="9">Transcriptional regulatory protein</fullName>
    </recommendedName>
</protein>
<dbReference type="GO" id="GO:0003677">
    <property type="term" value="F:DNA binding"/>
    <property type="evidence" value="ECO:0007669"/>
    <property type="project" value="UniProtKB-KW"/>
</dbReference>
<dbReference type="SMART" id="SM00448">
    <property type="entry name" value="REC"/>
    <property type="match status" value="1"/>
</dbReference>
<dbReference type="InterPro" id="IPR036390">
    <property type="entry name" value="WH_DNA-bd_sf"/>
</dbReference>
<dbReference type="Pfam" id="PF00072">
    <property type="entry name" value="Response_reg"/>
    <property type="match status" value="1"/>
</dbReference>
<gene>
    <name evidence="12" type="ORF">Val02_06160</name>
</gene>
<dbReference type="InterPro" id="IPR024187">
    <property type="entry name" value="Sig_transdc_resp-reg_cit/mal"/>
</dbReference>
<evidence type="ECO:0000256" key="1">
    <source>
        <dbReference type="ARBA" id="ARBA00004496"/>
    </source>
</evidence>
<comment type="caution">
    <text evidence="12">The sequence shown here is derived from an EMBL/GenBank/DDBJ whole genome shotgun (WGS) entry which is preliminary data.</text>
</comment>